<dbReference type="CDD" id="cd18989">
    <property type="entry name" value="LGIC_ECD_cation"/>
    <property type="match status" value="1"/>
</dbReference>
<protein>
    <submittedName>
        <fullName evidence="6">Nicotinic acetylcholine receptor subunit beta3-like protein</fullName>
    </submittedName>
</protein>
<evidence type="ECO:0000259" key="5">
    <source>
        <dbReference type="Pfam" id="PF02931"/>
    </source>
</evidence>
<keyword evidence="2 3" id="KW-0472">Membrane</keyword>
<dbReference type="GO" id="GO:0004888">
    <property type="term" value="F:transmembrane signaling receptor activity"/>
    <property type="evidence" value="ECO:0007669"/>
    <property type="project" value="InterPro"/>
</dbReference>
<evidence type="ECO:0000313" key="7">
    <source>
        <dbReference type="Proteomes" id="UP000285301"/>
    </source>
</evidence>
<feature type="domain" description="Neurotransmitter-gated ion-channel ligand-binding" evidence="5">
    <location>
        <begin position="65"/>
        <end position="190"/>
    </location>
</feature>
<dbReference type="AlphaFoldDB" id="A0A443QVB7"/>
<organism evidence="6 7">
    <name type="scientific">Dinothrombium tinctorium</name>
    <dbReference type="NCBI Taxonomy" id="1965070"/>
    <lineage>
        <taxon>Eukaryota</taxon>
        <taxon>Metazoa</taxon>
        <taxon>Ecdysozoa</taxon>
        <taxon>Arthropoda</taxon>
        <taxon>Chelicerata</taxon>
        <taxon>Arachnida</taxon>
        <taxon>Acari</taxon>
        <taxon>Acariformes</taxon>
        <taxon>Trombidiformes</taxon>
        <taxon>Prostigmata</taxon>
        <taxon>Anystina</taxon>
        <taxon>Parasitengona</taxon>
        <taxon>Trombidioidea</taxon>
        <taxon>Trombidiidae</taxon>
        <taxon>Dinothrombium</taxon>
    </lineage>
</organism>
<comment type="caution">
    <text evidence="6">The sequence shown here is derived from an EMBL/GenBank/DDBJ whole genome shotgun (WGS) entry which is preliminary data.</text>
</comment>
<feature type="transmembrane region" description="Helical" evidence="3">
    <location>
        <begin position="219"/>
        <end position="240"/>
    </location>
</feature>
<dbReference type="Proteomes" id="UP000285301">
    <property type="component" value="Unassembled WGS sequence"/>
</dbReference>
<gene>
    <name evidence="6" type="ORF">B4U79_16171</name>
</gene>
<dbReference type="InterPro" id="IPR018000">
    <property type="entry name" value="Neurotransmitter_ion_chnl_CS"/>
</dbReference>
<accession>A0A443QVB7</accession>
<keyword evidence="7" id="KW-1185">Reference proteome</keyword>
<evidence type="ECO:0000256" key="2">
    <source>
        <dbReference type="ARBA" id="ARBA00023136"/>
    </source>
</evidence>
<dbReference type="InterPro" id="IPR006201">
    <property type="entry name" value="Neur_channel"/>
</dbReference>
<dbReference type="PANTHER" id="PTHR18945">
    <property type="entry name" value="NEUROTRANSMITTER GATED ION CHANNEL"/>
    <property type="match status" value="1"/>
</dbReference>
<keyword evidence="6" id="KW-0675">Receptor</keyword>
<dbReference type="OrthoDB" id="6516677at2759"/>
<feature type="transmembrane region" description="Helical" evidence="3">
    <location>
        <begin position="280"/>
        <end position="301"/>
    </location>
</feature>
<keyword evidence="3" id="KW-1133">Transmembrane helix</keyword>
<comment type="subcellular location">
    <subcellularLocation>
        <location evidence="1">Membrane</location>
        <topology evidence="1">Multi-pass membrane protein</topology>
    </subcellularLocation>
</comment>
<keyword evidence="3" id="KW-0812">Transmembrane</keyword>
<feature type="chain" id="PRO_5019125871" evidence="4">
    <location>
        <begin position="19"/>
        <end position="374"/>
    </location>
</feature>
<dbReference type="PROSITE" id="PS00236">
    <property type="entry name" value="NEUROTR_ION_CHANNEL"/>
    <property type="match status" value="1"/>
</dbReference>
<evidence type="ECO:0000256" key="3">
    <source>
        <dbReference type="SAM" id="Phobius"/>
    </source>
</evidence>
<evidence type="ECO:0000256" key="1">
    <source>
        <dbReference type="ARBA" id="ARBA00004141"/>
    </source>
</evidence>
<dbReference type="STRING" id="1965070.A0A443QVB7"/>
<feature type="signal peptide" evidence="4">
    <location>
        <begin position="1"/>
        <end position="18"/>
    </location>
</feature>
<dbReference type="GO" id="GO:0005230">
    <property type="term" value="F:extracellular ligand-gated monoatomic ion channel activity"/>
    <property type="evidence" value="ECO:0007669"/>
    <property type="project" value="InterPro"/>
</dbReference>
<dbReference type="EMBL" id="NCKU01003772">
    <property type="protein sequence ID" value="RWS06946.1"/>
    <property type="molecule type" value="Genomic_DNA"/>
</dbReference>
<keyword evidence="4" id="KW-0732">Signal</keyword>
<dbReference type="SUPFAM" id="SSF63712">
    <property type="entry name" value="Nicotinic receptor ligand binding domain-like"/>
    <property type="match status" value="1"/>
</dbReference>
<dbReference type="InterPro" id="IPR036734">
    <property type="entry name" value="Neur_chan_lig-bd_sf"/>
</dbReference>
<dbReference type="InterPro" id="IPR006202">
    <property type="entry name" value="Neur_chan_lig-bd"/>
</dbReference>
<feature type="transmembrane region" description="Helical" evidence="3">
    <location>
        <begin position="247"/>
        <end position="268"/>
    </location>
</feature>
<dbReference type="Pfam" id="PF02931">
    <property type="entry name" value="Neur_chan_LBD"/>
    <property type="match status" value="1"/>
</dbReference>
<dbReference type="Gene3D" id="2.70.170.10">
    <property type="entry name" value="Neurotransmitter-gated ion-channel ligand-binding domain"/>
    <property type="match status" value="1"/>
</dbReference>
<dbReference type="GO" id="GO:0016020">
    <property type="term" value="C:membrane"/>
    <property type="evidence" value="ECO:0007669"/>
    <property type="project" value="UniProtKB-SubCell"/>
</dbReference>
<name>A0A443QVB7_9ACAR</name>
<evidence type="ECO:0000256" key="4">
    <source>
        <dbReference type="SAM" id="SignalP"/>
    </source>
</evidence>
<sequence length="374" mass="43200">MFLLKIVLCLISFCFVANDDFNYLTVLRDQLLKNSNYDKHARPVKNHLDTTNVNIRYIGIREVDLFWKDEHLTWDPASFANLNDTVFSIDEIWTPDVRIFDGSYGYALRKSFDKQLLRVYSDGRVVWEPKAIFVTRCNVDLTNYPNDIQKCDVSLSTPFYKATELNITLRGPSRKLWCPSYSNQKWKCLNATAIVFYGNETRPYNIFDLDIRLQRVDSFYKFLITYPYVAASLLGLCLFLTPITSKLRYLFAFWAILILLLQLTFIGYELGLGLLGIPNVVRSLSLNLLCISVLLIVCTLIEPFILDKERSHAAPPEFIVSILGSNLCRLVFRLQPEIQISSDGNQTQKEKLILEDWLLIALFIDRNCVSPDLI</sequence>
<reference evidence="6 7" key="1">
    <citation type="journal article" date="2018" name="Gigascience">
        <title>Genomes of trombidid mites reveal novel predicted allergens and laterally-transferred genes associated with secondary metabolism.</title>
        <authorList>
            <person name="Dong X."/>
            <person name="Chaisiri K."/>
            <person name="Xia D."/>
            <person name="Armstrong S.D."/>
            <person name="Fang Y."/>
            <person name="Donnelly M.J."/>
            <person name="Kadowaki T."/>
            <person name="McGarry J.W."/>
            <person name="Darby A.C."/>
            <person name="Makepeace B.L."/>
        </authorList>
    </citation>
    <scope>NUCLEOTIDE SEQUENCE [LARGE SCALE GENOMIC DNA]</scope>
    <source>
        <strain evidence="6">UoL-WK</strain>
    </source>
</reference>
<evidence type="ECO:0000313" key="6">
    <source>
        <dbReference type="EMBL" id="RWS06946.1"/>
    </source>
</evidence>
<proteinExistence type="predicted"/>